<keyword evidence="2" id="KW-1185">Reference proteome</keyword>
<comment type="caution">
    <text evidence="1">The sequence shown here is derived from an EMBL/GenBank/DDBJ whole genome shotgun (WGS) entry which is preliminary data.</text>
</comment>
<proteinExistence type="predicted"/>
<reference evidence="1 2" key="1">
    <citation type="journal article" date="2021" name="Hortic Res">
        <title>High-quality reference genome and annotation aids understanding of berry development for evergreen blueberry (Vaccinium darrowii).</title>
        <authorList>
            <person name="Yu J."/>
            <person name="Hulse-Kemp A.M."/>
            <person name="Babiker E."/>
            <person name="Staton M."/>
        </authorList>
    </citation>
    <scope>NUCLEOTIDE SEQUENCE [LARGE SCALE GENOMIC DNA]</scope>
    <source>
        <strain evidence="2">cv. NJ 8807/NJ 8810</strain>
        <tissue evidence="1">Young leaf</tissue>
    </source>
</reference>
<dbReference type="EMBL" id="CM037152">
    <property type="protein sequence ID" value="KAH7834815.1"/>
    <property type="molecule type" value="Genomic_DNA"/>
</dbReference>
<evidence type="ECO:0000313" key="2">
    <source>
        <dbReference type="Proteomes" id="UP000828048"/>
    </source>
</evidence>
<protein>
    <submittedName>
        <fullName evidence="1">Uncharacterized protein</fullName>
    </submittedName>
</protein>
<evidence type="ECO:0000313" key="1">
    <source>
        <dbReference type="EMBL" id="KAH7834815.1"/>
    </source>
</evidence>
<sequence>MAHRKRSLTPPRNPFVARSRPSAGAEKNRFPRVDPETVSLADHQALRREVEDLQAVVRQLWAQGHPNAGPSTLQQSTGLEASSTQHLPVTQFNFESPSQPPLNTLGFLSQPPLNTPGFQSGPSLSPLGFQPPPYQSSSYTPSAQVTLPTTHAQNQPPRRPRRERNFTPIATPWAVVFYRLVVCGLIKPMPARPPPKILPPTYKPDAKCTFHSGQPGHDIESCWTLRYKVQDLIDAKVIEVEEINRPATLKINQFPNHRGVNMVLGEEISDVFPPQQLIGPPGTIVERSWYEQNPEPECYSYNQRESHLSTSFPSSPTTDLPSIPQPFTEAGATIIQNPPPIQNTGAVPLPVIPNPSLPVIPNSSFPTLPVVPNSTLPVIPNSPGGIDPIINLKIKHLEEALKAMQGPNAYPSTNFSDLCFFPSQPLPAKFKIPDFTKFNGTTDPMTHLRQYAGALNGLPNPNKLMMQLFQHSLTGPTAQWFARLDLHRIQTWAELSMEFVKQYRHNAGMGIDRMHLLRMEQEPEETFRVYAMRWKNSASQVEPPLLDYEFVQLFVQTLEGVYYEKLCTSIGRSFSEVIQ</sequence>
<organism evidence="1 2">
    <name type="scientific">Vaccinium darrowii</name>
    <dbReference type="NCBI Taxonomy" id="229202"/>
    <lineage>
        <taxon>Eukaryota</taxon>
        <taxon>Viridiplantae</taxon>
        <taxon>Streptophyta</taxon>
        <taxon>Embryophyta</taxon>
        <taxon>Tracheophyta</taxon>
        <taxon>Spermatophyta</taxon>
        <taxon>Magnoliopsida</taxon>
        <taxon>eudicotyledons</taxon>
        <taxon>Gunneridae</taxon>
        <taxon>Pentapetalae</taxon>
        <taxon>asterids</taxon>
        <taxon>Ericales</taxon>
        <taxon>Ericaceae</taxon>
        <taxon>Vaccinioideae</taxon>
        <taxon>Vaccinieae</taxon>
        <taxon>Vaccinium</taxon>
    </lineage>
</organism>
<accession>A0ACB7X2Q7</accession>
<dbReference type="Proteomes" id="UP000828048">
    <property type="component" value="Chromosome 2"/>
</dbReference>
<gene>
    <name evidence="1" type="ORF">Vadar_019970</name>
</gene>
<name>A0ACB7X2Q7_9ERIC</name>